<dbReference type="InterPro" id="IPR023214">
    <property type="entry name" value="HAD_sf"/>
</dbReference>
<name>A0A8S0S5Z1_OLEEU</name>
<dbReference type="PANTHER" id="PTHR24093:SF434">
    <property type="entry name" value="CALCIUM-TRANSPORTING ATPASE 13, PLASMA MEMBRANE-TYPE-RELATED"/>
    <property type="match status" value="1"/>
</dbReference>
<dbReference type="Gramene" id="OE9A058709T1">
    <property type="protein sequence ID" value="OE9A058709C1"/>
    <property type="gene ID" value="OE9A058709"/>
</dbReference>
<sequence length="147" mass="16209">MCSHYYESTGNVKVMNKAIDSIRPVELTNSHQSGTRGTVEDCHRAGINVKLITGDNKVTATIMATKFGIIEPYYQPREAIDGEELWKFSSEMLMAKIENICMLARASPDDKLLMVQSLKQKGHVVAFIGRGIGDSQPLSEANVGLCF</sequence>
<dbReference type="OrthoDB" id="3352408at2759"/>
<comment type="caution">
    <text evidence="2">The sequence shown here is derived from an EMBL/GenBank/DDBJ whole genome shotgun (WGS) entry which is preliminary data.</text>
</comment>
<accession>A0A8S0S5Z1</accession>
<dbReference type="GO" id="GO:0005886">
    <property type="term" value="C:plasma membrane"/>
    <property type="evidence" value="ECO:0007669"/>
    <property type="project" value="TreeGrafter"/>
</dbReference>
<dbReference type="GO" id="GO:0005388">
    <property type="term" value="F:P-type calcium transporter activity"/>
    <property type="evidence" value="ECO:0007669"/>
    <property type="project" value="TreeGrafter"/>
</dbReference>
<keyword evidence="1" id="KW-0460">Magnesium</keyword>
<evidence type="ECO:0000256" key="1">
    <source>
        <dbReference type="ARBA" id="ARBA00022842"/>
    </source>
</evidence>
<dbReference type="InterPro" id="IPR036412">
    <property type="entry name" value="HAD-like_sf"/>
</dbReference>
<dbReference type="PRINTS" id="PR00119">
    <property type="entry name" value="CATATPASE"/>
</dbReference>
<gene>
    <name evidence="2" type="ORF">OLEA9_A058709</name>
</gene>
<evidence type="ECO:0000313" key="3">
    <source>
        <dbReference type="Proteomes" id="UP000594638"/>
    </source>
</evidence>
<dbReference type="Proteomes" id="UP000594638">
    <property type="component" value="Unassembled WGS sequence"/>
</dbReference>
<protein>
    <submittedName>
        <fullName evidence="2">Uncharacterized protein</fullName>
    </submittedName>
</protein>
<dbReference type="AlphaFoldDB" id="A0A8S0S5Z1"/>
<dbReference type="Gene3D" id="3.40.50.1000">
    <property type="entry name" value="HAD superfamily/HAD-like"/>
    <property type="match status" value="1"/>
</dbReference>
<dbReference type="EMBL" id="CACTIH010003961">
    <property type="protein sequence ID" value="CAA2988001.1"/>
    <property type="molecule type" value="Genomic_DNA"/>
</dbReference>
<organism evidence="2 3">
    <name type="scientific">Olea europaea subsp. europaea</name>
    <dbReference type="NCBI Taxonomy" id="158383"/>
    <lineage>
        <taxon>Eukaryota</taxon>
        <taxon>Viridiplantae</taxon>
        <taxon>Streptophyta</taxon>
        <taxon>Embryophyta</taxon>
        <taxon>Tracheophyta</taxon>
        <taxon>Spermatophyta</taxon>
        <taxon>Magnoliopsida</taxon>
        <taxon>eudicotyledons</taxon>
        <taxon>Gunneridae</taxon>
        <taxon>Pentapetalae</taxon>
        <taxon>asterids</taxon>
        <taxon>lamiids</taxon>
        <taxon>Lamiales</taxon>
        <taxon>Oleaceae</taxon>
        <taxon>Oleeae</taxon>
        <taxon>Olea</taxon>
    </lineage>
</organism>
<dbReference type="SUPFAM" id="SSF56784">
    <property type="entry name" value="HAD-like"/>
    <property type="match status" value="1"/>
</dbReference>
<proteinExistence type="predicted"/>
<dbReference type="PANTHER" id="PTHR24093">
    <property type="entry name" value="CATION TRANSPORTING ATPASE"/>
    <property type="match status" value="1"/>
</dbReference>
<evidence type="ECO:0000313" key="2">
    <source>
        <dbReference type="EMBL" id="CAA2988001.1"/>
    </source>
</evidence>
<keyword evidence="3" id="KW-1185">Reference proteome</keyword>
<reference evidence="2 3" key="1">
    <citation type="submission" date="2019-12" db="EMBL/GenBank/DDBJ databases">
        <authorList>
            <person name="Alioto T."/>
            <person name="Alioto T."/>
            <person name="Gomez Garrido J."/>
        </authorList>
    </citation>
    <scope>NUCLEOTIDE SEQUENCE [LARGE SCALE GENOMIC DNA]</scope>
</reference>